<dbReference type="OrthoDB" id="3720724at2"/>
<dbReference type="Gene3D" id="1.20.1420.60">
    <property type="match status" value="1"/>
</dbReference>
<proteinExistence type="predicted"/>
<name>A0A5S4W3N5_9BRAD</name>
<evidence type="ECO:0000313" key="2">
    <source>
        <dbReference type="EMBL" id="TYL74442.1"/>
    </source>
</evidence>
<sequence length="412" mass="46177">MRSEGHELASSLDFFISTSRCSLSLAEVVLCRVEIMQAGVRAMARPRKQRHDADRAGDVMAELVRDIVLTAYPSSLLGKIRTSLGIDRIAAVDFAEHQGKIDGVTGFAHSLWERYFLDTEMPIEAINVSRVNRLVGEVDNGGLWQFVQNTSWDKYIVEGTRDGLKAVGADEHLAVFDGAARMIEEANANGGNIDLNEFYAKVKRLETEFFSDAKLSRRLRRRVDPSWTWGTRWAIARLLTSRYIDGLKNIRVVAPQRYEEELDRLMSAIPDLEFRRAARADARPWEKKTIERVMTAKGLDHVWYTAFSARAHGGKTLWCWNFTVGTTPSEGHHQAIFADGEVIVYKGHTDEIVTRAPCPEAAEGSTEPDQEPGNYGDSALNAFGRIECTVTVTSRLPLAGRAILHLPVLERF</sequence>
<dbReference type="AlphaFoldDB" id="A0A5S4W3N5"/>
<evidence type="ECO:0000259" key="1">
    <source>
        <dbReference type="Pfam" id="PF14300"/>
    </source>
</evidence>
<organism evidence="2 3">
    <name type="scientific">Bradyrhizobium cytisi</name>
    <dbReference type="NCBI Taxonomy" id="515489"/>
    <lineage>
        <taxon>Bacteria</taxon>
        <taxon>Pseudomonadati</taxon>
        <taxon>Pseudomonadota</taxon>
        <taxon>Alphaproteobacteria</taxon>
        <taxon>Hyphomicrobiales</taxon>
        <taxon>Nitrobacteraceae</taxon>
        <taxon>Bradyrhizobium</taxon>
    </lineage>
</organism>
<accession>A0A5S4W3N5</accession>
<reference evidence="2 3" key="1">
    <citation type="submission" date="2019-08" db="EMBL/GenBank/DDBJ databases">
        <title>Bradyrhizobium hipponensis sp. nov., a rhizobium isolated from a Lupinus angustifolius root nodule in Tunisia.</title>
        <authorList>
            <person name="Off K."/>
            <person name="Rejili M."/>
            <person name="Mars M."/>
            <person name="Brachmann A."/>
            <person name="Marin M."/>
        </authorList>
    </citation>
    <scope>NUCLEOTIDE SEQUENCE [LARGE SCALE GENOMIC DNA]</scope>
    <source>
        <strain evidence="2 3">CTAW11</strain>
    </source>
</reference>
<comment type="caution">
    <text evidence="2">The sequence shown here is derived from an EMBL/GenBank/DDBJ whole genome shotgun (WGS) entry which is preliminary data.</text>
</comment>
<dbReference type="InterPro" id="IPR025402">
    <property type="entry name" value="DMP19_C"/>
</dbReference>
<keyword evidence="3" id="KW-1185">Reference proteome</keyword>
<protein>
    <submittedName>
        <fullName evidence="2">DUF4375 domain-containing protein</fullName>
    </submittedName>
</protein>
<gene>
    <name evidence="2" type="ORF">FXB38_35145</name>
</gene>
<evidence type="ECO:0000313" key="3">
    <source>
        <dbReference type="Proteomes" id="UP000324853"/>
    </source>
</evidence>
<dbReference type="EMBL" id="VSSR01000071">
    <property type="protein sequence ID" value="TYL74442.1"/>
    <property type="molecule type" value="Genomic_DNA"/>
</dbReference>
<dbReference type="Proteomes" id="UP000324853">
    <property type="component" value="Unassembled WGS sequence"/>
</dbReference>
<dbReference type="RefSeq" id="WP_148755525.1">
    <property type="nucleotide sequence ID" value="NZ_VSSR01000071.1"/>
</dbReference>
<feature type="domain" description="DNA mimic protein DMP19 C-terminal" evidence="1">
    <location>
        <begin position="120"/>
        <end position="210"/>
    </location>
</feature>
<dbReference type="Pfam" id="PF14300">
    <property type="entry name" value="DMP19"/>
    <property type="match status" value="1"/>
</dbReference>